<feature type="repeat" description="ANK" evidence="7">
    <location>
        <begin position="151"/>
        <end position="184"/>
    </location>
</feature>
<keyword evidence="4 7" id="KW-0040">ANK repeat</keyword>
<comment type="catalytic activity">
    <reaction evidence="6">
        <text>a 1,2-diacyl-sn-glycero-3-phosphocholine + H2O = a 1-acyl-sn-glycero-3-phosphocholine + a fatty acid + H(+)</text>
        <dbReference type="Rhea" id="RHEA:15801"/>
        <dbReference type="ChEBI" id="CHEBI:15377"/>
        <dbReference type="ChEBI" id="CHEBI:15378"/>
        <dbReference type="ChEBI" id="CHEBI:28868"/>
        <dbReference type="ChEBI" id="CHEBI:57643"/>
        <dbReference type="ChEBI" id="CHEBI:58168"/>
        <dbReference type="EC" id="3.1.1.4"/>
    </reaction>
    <physiologicalReaction direction="left-to-right" evidence="6">
        <dbReference type="Rhea" id="RHEA:15802"/>
    </physiologicalReaction>
</comment>
<evidence type="ECO:0000256" key="1">
    <source>
        <dbReference type="ARBA" id="ARBA00013278"/>
    </source>
</evidence>
<dbReference type="PANTHER" id="PTHR24139">
    <property type="entry name" value="CALCIUM-INDEPENDENT PHOSPHOLIPASE A2"/>
    <property type="match status" value="1"/>
</dbReference>
<dbReference type="InterPro" id="IPR016035">
    <property type="entry name" value="Acyl_Trfase/lysoPLipase"/>
</dbReference>
<keyword evidence="2" id="KW-0677">Repeat</keyword>
<proteinExistence type="predicted"/>
<dbReference type="PROSITE" id="PS50297">
    <property type="entry name" value="ANK_REP_REGION"/>
    <property type="match status" value="4"/>
</dbReference>
<dbReference type="Pfam" id="PF12796">
    <property type="entry name" value="Ank_2"/>
    <property type="match status" value="2"/>
</dbReference>
<evidence type="ECO:0000313" key="11">
    <source>
        <dbReference type="Proteomes" id="UP000472263"/>
    </source>
</evidence>
<dbReference type="PANTHER" id="PTHR24139:SF34">
    <property type="entry name" value="85_88 KDA CALCIUM-INDEPENDENT PHOSPHOLIPASE A2"/>
    <property type="match status" value="1"/>
</dbReference>
<evidence type="ECO:0000256" key="5">
    <source>
        <dbReference type="ARBA" id="ARBA00023098"/>
    </source>
</evidence>
<gene>
    <name evidence="10" type="primary">PLA2G6</name>
    <name evidence="10" type="synonym">pla2g6</name>
</gene>
<dbReference type="PROSITE" id="PS50088">
    <property type="entry name" value="ANK_REPEAT"/>
    <property type="match status" value="4"/>
</dbReference>
<dbReference type="RefSeq" id="XP_029916306.1">
    <property type="nucleotide sequence ID" value="XM_030060446.1"/>
</dbReference>
<dbReference type="InterPro" id="IPR002641">
    <property type="entry name" value="PNPLA_dom"/>
</dbReference>
<dbReference type="GeneID" id="115365422"/>
<dbReference type="GO" id="GO:0016042">
    <property type="term" value="P:lipid catabolic process"/>
    <property type="evidence" value="ECO:0007669"/>
    <property type="project" value="UniProtKB-UniRule"/>
</dbReference>
<dbReference type="SUPFAM" id="SSF52151">
    <property type="entry name" value="FabD/lysophospholipase-like"/>
    <property type="match status" value="1"/>
</dbReference>
<dbReference type="GO" id="GO:0005739">
    <property type="term" value="C:mitochondrion"/>
    <property type="evidence" value="ECO:0007669"/>
    <property type="project" value="TreeGrafter"/>
</dbReference>
<feature type="repeat" description="ANK" evidence="7">
    <location>
        <begin position="219"/>
        <end position="251"/>
    </location>
</feature>
<feature type="active site" description="Proton acceptor" evidence="8">
    <location>
        <position position="641"/>
    </location>
</feature>
<keyword evidence="3 8" id="KW-0378">Hydrolase</keyword>
<accession>A0A667X933</accession>
<evidence type="ECO:0000256" key="2">
    <source>
        <dbReference type="ARBA" id="ARBA00022737"/>
    </source>
</evidence>
<feature type="short sequence motif" description="GXSXG" evidence="8">
    <location>
        <begin position="506"/>
        <end position="510"/>
    </location>
</feature>
<dbReference type="CDD" id="cd07212">
    <property type="entry name" value="Pat_PNPLA9"/>
    <property type="match status" value="1"/>
</dbReference>
<evidence type="ECO:0000256" key="4">
    <source>
        <dbReference type="ARBA" id="ARBA00023043"/>
    </source>
</evidence>
<dbReference type="GO" id="GO:0035965">
    <property type="term" value="P:cardiolipin acyl-chain remodeling"/>
    <property type="evidence" value="ECO:0007669"/>
    <property type="project" value="TreeGrafter"/>
</dbReference>
<keyword evidence="5 8" id="KW-0443">Lipid metabolism</keyword>
<dbReference type="EC" id="3.1.1.4" evidence="1"/>
<dbReference type="GeneTree" id="ENSGT00940000158756"/>
<feature type="short sequence motif" description="DGA/G" evidence="8">
    <location>
        <begin position="641"/>
        <end position="643"/>
    </location>
</feature>
<dbReference type="SUPFAM" id="SSF48403">
    <property type="entry name" value="Ankyrin repeat"/>
    <property type="match status" value="1"/>
</dbReference>
<dbReference type="Proteomes" id="UP000472263">
    <property type="component" value="Chromosome 1"/>
</dbReference>
<keyword evidence="8" id="KW-0442">Lipid degradation</keyword>
<dbReference type="SMART" id="SM00248">
    <property type="entry name" value="ANK"/>
    <property type="match status" value="6"/>
</dbReference>
<dbReference type="AlphaFoldDB" id="A0A667X933"/>
<dbReference type="PRINTS" id="PR01415">
    <property type="entry name" value="ANKYRIN"/>
</dbReference>
<organism evidence="10 11">
    <name type="scientific">Myripristis murdjan</name>
    <name type="common">pinecone soldierfish</name>
    <dbReference type="NCBI Taxonomy" id="586833"/>
    <lineage>
        <taxon>Eukaryota</taxon>
        <taxon>Metazoa</taxon>
        <taxon>Chordata</taxon>
        <taxon>Craniata</taxon>
        <taxon>Vertebrata</taxon>
        <taxon>Euteleostomi</taxon>
        <taxon>Actinopterygii</taxon>
        <taxon>Neopterygii</taxon>
        <taxon>Teleostei</taxon>
        <taxon>Neoteleostei</taxon>
        <taxon>Acanthomorphata</taxon>
        <taxon>Holocentriformes</taxon>
        <taxon>Holocentridae</taxon>
        <taxon>Myripristis</taxon>
    </lineage>
</organism>
<dbReference type="CTD" id="8398"/>
<dbReference type="Pfam" id="PF00023">
    <property type="entry name" value="Ank"/>
    <property type="match status" value="2"/>
</dbReference>
<dbReference type="Ensembl" id="ENSMMDT00005005543.1">
    <property type="protein sequence ID" value="ENSMMDP00005005396.1"/>
    <property type="gene ID" value="ENSMMDG00005002512.1"/>
</dbReference>
<dbReference type="Gene3D" id="1.25.40.20">
    <property type="entry name" value="Ankyrin repeat-containing domain"/>
    <property type="match status" value="3"/>
</dbReference>
<evidence type="ECO:0000256" key="6">
    <source>
        <dbReference type="ARBA" id="ARBA00023422"/>
    </source>
</evidence>
<feature type="short sequence motif" description="GXGXXG" evidence="8">
    <location>
        <begin position="474"/>
        <end position="479"/>
    </location>
</feature>
<dbReference type="Gene3D" id="3.40.1090.10">
    <property type="entry name" value="Cytosolic phospholipase A2 catalytic domain"/>
    <property type="match status" value="1"/>
</dbReference>
<evidence type="ECO:0000259" key="9">
    <source>
        <dbReference type="PROSITE" id="PS51635"/>
    </source>
</evidence>
<feature type="repeat" description="ANK" evidence="7">
    <location>
        <begin position="316"/>
        <end position="348"/>
    </location>
</feature>
<dbReference type="PROSITE" id="PS51635">
    <property type="entry name" value="PNPLA"/>
    <property type="match status" value="1"/>
</dbReference>
<feature type="repeat" description="ANK" evidence="7">
    <location>
        <begin position="349"/>
        <end position="381"/>
    </location>
</feature>
<dbReference type="GO" id="GO:0052816">
    <property type="term" value="F:long-chain fatty acyl-CoA hydrolase activity"/>
    <property type="evidence" value="ECO:0007669"/>
    <property type="project" value="TreeGrafter"/>
</dbReference>
<dbReference type="Pfam" id="PF01734">
    <property type="entry name" value="Patatin"/>
    <property type="match status" value="1"/>
</dbReference>
<reference evidence="10" key="1">
    <citation type="submission" date="2019-06" db="EMBL/GenBank/DDBJ databases">
        <authorList>
            <consortium name="Wellcome Sanger Institute Data Sharing"/>
        </authorList>
    </citation>
    <scope>NUCLEOTIDE SEQUENCE [LARGE SCALE GENOMIC DNA]</scope>
</reference>
<dbReference type="InterPro" id="IPR036770">
    <property type="entry name" value="Ankyrin_rpt-contain_sf"/>
</dbReference>
<evidence type="ECO:0000256" key="7">
    <source>
        <dbReference type="PROSITE-ProRule" id="PRU00023"/>
    </source>
</evidence>
<reference evidence="10" key="2">
    <citation type="submission" date="2025-08" db="UniProtKB">
        <authorList>
            <consortium name="Ensembl"/>
        </authorList>
    </citation>
    <scope>IDENTIFICATION</scope>
</reference>
<evidence type="ECO:0000313" key="10">
    <source>
        <dbReference type="Ensembl" id="ENSMMDP00005005396.1"/>
    </source>
</evidence>
<feature type="active site" description="Nucleophile" evidence="8">
    <location>
        <position position="508"/>
    </location>
</feature>
<evidence type="ECO:0000256" key="8">
    <source>
        <dbReference type="PROSITE-ProRule" id="PRU01161"/>
    </source>
</evidence>
<dbReference type="InterPro" id="IPR047148">
    <property type="entry name" value="PLPL9"/>
</dbReference>
<dbReference type="InterPro" id="IPR002110">
    <property type="entry name" value="Ankyrin_rpt"/>
</dbReference>
<evidence type="ECO:0000256" key="3">
    <source>
        <dbReference type="ARBA" id="ARBA00022801"/>
    </source>
</evidence>
<dbReference type="GO" id="GO:2000304">
    <property type="term" value="P:positive regulation of ceramide biosynthetic process"/>
    <property type="evidence" value="ECO:0007669"/>
    <property type="project" value="TreeGrafter"/>
</dbReference>
<name>A0A667X933_9TELE</name>
<dbReference type="GO" id="GO:0047499">
    <property type="term" value="F:calcium-independent phospholipase A2 activity"/>
    <property type="evidence" value="ECO:0007669"/>
    <property type="project" value="InterPro"/>
</dbReference>
<protein>
    <recommendedName>
        <fullName evidence="1">phospholipase A2</fullName>
        <ecNumber evidence="1">3.1.1.4</ecNumber>
    </recommendedName>
</protein>
<sequence>MQFLGRLLDTVSSVSNLFSNPYRVREVPLSDYGGGGGRVRLKEEGRMVLYRNPPSQSWDCLLMCPETPTVALRLFQVASEEDAMNWFPQYALKLRPFYETLPLKAETTQPIVDCLRNHPDWSSAHIAVDTGLRECLKHNYVQSQINARDASGQTPLHLACERGDTVCVKELLEESQARTDIRDRNGETPMHCAAKQDSAVIIQVLCSRLCAGVNELNSNGETPIHVACRLGRIEAVNALLGGGARCDIIGSRGYPIHAAMKYSEKSCAEAILIADPSQLQAEDAVYGGTPLHWSKTAEMCRMLLEHGCAVNFLSKTGESALHILTKKGRFEAAMVLLTHGANANLRGQDGNTALHLAMKMDHMDLIKALIVFGADVEIHNDLGETPGLIAARTSKGPNRKILLDMLCSVGVQRCLPPSPNSPPPSSAKATSPGIGFEDIMHVAAAVGAMSKSTSVVDGFKAGRKRMDRLLCLDGGGIKGLVLIQMLIALEKEAGRPTRELFDWVSGTSTGGILALAIIHGKSMEYLRCLYFRMKEQVFKGSRPYESAPLEDFLKKEFGENTKMTDVRYPRVMVTSVLADRHPGELHIFRNYDPPSIHREPPYATTATFKPLTIPQEQLVWRAARSSGAAPTYFRPMGRFLDGGLLANNPTLDAMTEIHQHNKALKTEGRAEEVQKLGIVVSLGTGKPPQVVVSSVDVFRPSNPLELAKSFVGAKELGKMLVDCCTDSDGCAVDRARSWCEMTDTIYHRLSPQLSQEVMLDEVSDAVLVDMLWETQMYLYEKREILQSLAKQLLDN</sequence>
<keyword evidence="11" id="KW-1185">Reference proteome</keyword>
<feature type="domain" description="PNPLA" evidence="9">
    <location>
        <begin position="470"/>
        <end position="654"/>
    </location>
</feature>
<reference evidence="10" key="3">
    <citation type="submission" date="2025-09" db="UniProtKB">
        <authorList>
            <consortium name="Ensembl"/>
        </authorList>
    </citation>
    <scope>IDENTIFICATION</scope>
</reference>